<dbReference type="OrthoDB" id="9798761at2"/>
<feature type="domain" description="DUF5655" evidence="1">
    <location>
        <begin position="192"/>
        <end position="300"/>
    </location>
</feature>
<dbReference type="AlphaFoldDB" id="A0A1D9PC85"/>
<gene>
    <name evidence="2" type="ORF">BIW12_12665</name>
</gene>
<name>A0A1D9PC85_9FLAO</name>
<keyword evidence="3" id="KW-1185">Reference proteome</keyword>
<dbReference type="EMBL" id="CP017774">
    <property type="protein sequence ID" value="APA00211.1"/>
    <property type="molecule type" value="Genomic_DNA"/>
</dbReference>
<evidence type="ECO:0000259" key="1">
    <source>
        <dbReference type="Pfam" id="PF18899"/>
    </source>
</evidence>
<proteinExistence type="predicted"/>
<dbReference type="Gene3D" id="3.40.1350.10">
    <property type="match status" value="1"/>
</dbReference>
<dbReference type="GO" id="GO:0003676">
    <property type="term" value="F:nucleic acid binding"/>
    <property type="evidence" value="ECO:0007669"/>
    <property type="project" value="InterPro"/>
</dbReference>
<protein>
    <recommendedName>
        <fullName evidence="1">DUF5655 domain-containing protein</fullName>
    </recommendedName>
</protein>
<dbReference type="Pfam" id="PF18899">
    <property type="entry name" value="DUF5655"/>
    <property type="match status" value="1"/>
</dbReference>
<organism evidence="2 3">
    <name type="scientific">Flavobacterium commune</name>
    <dbReference type="NCBI Taxonomy" id="1306519"/>
    <lineage>
        <taxon>Bacteria</taxon>
        <taxon>Pseudomonadati</taxon>
        <taxon>Bacteroidota</taxon>
        <taxon>Flavobacteriia</taxon>
        <taxon>Flavobacteriales</taxon>
        <taxon>Flavobacteriaceae</taxon>
        <taxon>Flavobacterium</taxon>
    </lineage>
</organism>
<dbReference type="InterPro" id="IPR011856">
    <property type="entry name" value="tRNA_endonuc-like_dom_sf"/>
</dbReference>
<dbReference type="RefSeq" id="WP_071185450.1">
    <property type="nucleotide sequence ID" value="NZ_CP017774.1"/>
</dbReference>
<accession>A0A1D9PC85</accession>
<reference evidence="2 3" key="1">
    <citation type="submission" date="2016-10" db="EMBL/GenBank/DDBJ databases">
        <title>Complete Genome Sequence of Flavobacterium sp. PK15.</title>
        <authorList>
            <person name="Ekwe A."/>
            <person name="Kim S.B."/>
        </authorList>
    </citation>
    <scope>NUCLEOTIDE SEQUENCE [LARGE SCALE GENOMIC DNA]</scope>
    <source>
        <strain evidence="2 3">PK15</strain>
    </source>
</reference>
<evidence type="ECO:0000313" key="2">
    <source>
        <dbReference type="EMBL" id="APA00211.1"/>
    </source>
</evidence>
<evidence type="ECO:0000313" key="3">
    <source>
        <dbReference type="Proteomes" id="UP000178198"/>
    </source>
</evidence>
<sequence length="302" mass="34890">MNLYQVSKTNNLSVLKEKPFKLEREIQTLFENNLIELMGLEMVKSEFVIKGKRIDTLGYDPQSKAFIIIEYKRAKNDSVVDQGFTYLSLMLENKADFVLCYNETLHKTIHSSTVDWSQTRVIFVSPSFTENQRLATNFKDIAIELWEIKRYENDLIGISPIKKTKSAESIKPLTQQNSVIKSVTDEIKVYTEEDHLNSYPEEIVELYETFKNAILNLTDDIEIIPKKLYIAFKKNKNIADIVTLKKGIKIFINLKKGILDDPKNLMKDVSETGHWGNGDYEVTVKDTENLEYIMSLVKQAIV</sequence>
<dbReference type="Proteomes" id="UP000178198">
    <property type="component" value="Chromosome"/>
</dbReference>
<dbReference type="KEGG" id="fcm:BIW12_12665"/>
<dbReference type="InterPro" id="IPR043714">
    <property type="entry name" value="DUF5655"/>
</dbReference>